<name>D4F8J2_EDWTA</name>
<sequence length="44" mass="4509">MRALPRLACAGGGDRAERVSDGTGGRQKNVGILPLQWLCPAGGC</sequence>
<evidence type="ECO:0000313" key="3">
    <source>
        <dbReference type="Proteomes" id="UP000003692"/>
    </source>
</evidence>
<organism evidence="2 3">
    <name type="scientific">Edwardsiella tarda ATCC 23685</name>
    <dbReference type="NCBI Taxonomy" id="500638"/>
    <lineage>
        <taxon>Bacteria</taxon>
        <taxon>Pseudomonadati</taxon>
        <taxon>Pseudomonadota</taxon>
        <taxon>Gammaproteobacteria</taxon>
        <taxon>Enterobacterales</taxon>
        <taxon>Hafniaceae</taxon>
        <taxon>Edwardsiella</taxon>
    </lineage>
</organism>
<accession>D4F8J2</accession>
<dbReference type="AlphaFoldDB" id="D4F8J2"/>
<dbReference type="HOGENOM" id="CLU_3215548_0_0_6"/>
<proteinExistence type="predicted"/>
<dbReference type="Proteomes" id="UP000003692">
    <property type="component" value="Unassembled WGS sequence"/>
</dbReference>
<evidence type="ECO:0000256" key="1">
    <source>
        <dbReference type="SAM" id="MobiDB-lite"/>
    </source>
</evidence>
<gene>
    <name evidence="2" type="ORF">EDWATA_03085</name>
</gene>
<comment type="caution">
    <text evidence="2">The sequence shown here is derived from an EMBL/GenBank/DDBJ whole genome shotgun (WGS) entry which is preliminary data.</text>
</comment>
<evidence type="ECO:0000313" key="2">
    <source>
        <dbReference type="EMBL" id="EFE21930.1"/>
    </source>
</evidence>
<reference evidence="2 3" key="1">
    <citation type="submission" date="2010-02" db="EMBL/GenBank/DDBJ databases">
        <authorList>
            <person name="Weinstock G."/>
            <person name="Sodergren E."/>
            <person name="Clifton S."/>
            <person name="Fulton L."/>
            <person name="Fulton B."/>
            <person name="Courtney L."/>
            <person name="Fronick C."/>
            <person name="Harrison M."/>
            <person name="Strong C."/>
            <person name="Farmer C."/>
            <person name="Delahaunty K."/>
            <person name="Markovic C."/>
            <person name="Hall O."/>
            <person name="Minx P."/>
            <person name="Tomlinson C."/>
            <person name="Mitreva M."/>
            <person name="Nelson J."/>
            <person name="Hou S."/>
            <person name="Wollam A."/>
            <person name="Pepin K.H."/>
            <person name="Johnson M."/>
            <person name="Bhonagiri V."/>
            <person name="Zhang X."/>
            <person name="Suruliraj S."/>
            <person name="Warren W."/>
            <person name="Chinwalla A."/>
            <person name="Mardis E.R."/>
            <person name="Wilson R.K."/>
        </authorList>
    </citation>
    <scope>NUCLEOTIDE SEQUENCE [LARGE SCALE GENOMIC DNA]</scope>
    <source>
        <strain evidence="2 3">ATCC 23685</strain>
    </source>
</reference>
<protein>
    <submittedName>
        <fullName evidence="2">Uncharacterized protein</fullName>
    </submittedName>
</protein>
<dbReference type="EMBL" id="ADGK01000259">
    <property type="protein sequence ID" value="EFE21930.1"/>
    <property type="molecule type" value="Genomic_DNA"/>
</dbReference>
<feature type="region of interest" description="Disordered" evidence="1">
    <location>
        <begin position="1"/>
        <end position="25"/>
    </location>
</feature>